<feature type="signal peptide" evidence="1">
    <location>
        <begin position="1"/>
        <end position="23"/>
    </location>
</feature>
<dbReference type="Proteomes" id="UP000232688">
    <property type="component" value="Unassembled WGS sequence"/>
</dbReference>
<dbReference type="VEuPathDB" id="FungiDB:RhiirA1_417021"/>
<reference evidence="2 6" key="1">
    <citation type="submission" date="2016-04" db="EMBL/GenBank/DDBJ databases">
        <title>Genome analyses suggest a sexual origin of heterokaryosis in a supposedly ancient asexual fungus.</title>
        <authorList>
            <person name="Ropars J."/>
            <person name="Sedzielewska K."/>
            <person name="Noel J."/>
            <person name="Charron P."/>
            <person name="Farinelli L."/>
            <person name="Marton T."/>
            <person name="Kruger M."/>
            <person name="Pelin A."/>
            <person name="Brachmann A."/>
            <person name="Corradi N."/>
        </authorList>
    </citation>
    <scope>NUCLEOTIDE SEQUENCE [LARGE SCALE GENOMIC DNA]</scope>
    <source>
        <strain evidence="2 6">A5</strain>
    </source>
</reference>
<evidence type="ECO:0000256" key="1">
    <source>
        <dbReference type="SAM" id="SignalP"/>
    </source>
</evidence>
<name>A0A2N0RYG4_9GLOM</name>
<protein>
    <submittedName>
        <fullName evidence="4">Uncharacterized protein</fullName>
    </submittedName>
</protein>
<organism evidence="4 5">
    <name type="scientific">Rhizophagus irregularis</name>
    <dbReference type="NCBI Taxonomy" id="588596"/>
    <lineage>
        <taxon>Eukaryota</taxon>
        <taxon>Fungi</taxon>
        <taxon>Fungi incertae sedis</taxon>
        <taxon>Mucoromycota</taxon>
        <taxon>Glomeromycotina</taxon>
        <taxon>Glomeromycetes</taxon>
        <taxon>Glomerales</taxon>
        <taxon>Glomeraceae</taxon>
        <taxon>Rhizophagus</taxon>
    </lineage>
</organism>
<dbReference type="EMBL" id="LLXH01000338">
    <property type="protein sequence ID" value="PKC68329.1"/>
    <property type="molecule type" value="Genomic_DNA"/>
</dbReference>
<evidence type="ECO:0000313" key="6">
    <source>
        <dbReference type="Proteomes" id="UP000232722"/>
    </source>
</evidence>
<keyword evidence="1" id="KW-0732">Signal</keyword>
<gene>
    <name evidence="3" type="ORF">RhiirA1_417021</name>
    <name evidence="4" type="ORF">RhiirA1_417022</name>
    <name evidence="2" type="ORF">RhiirA5_365580</name>
</gene>
<accession>A0A2N0RYG4</accession>
<dbReference type="EMBL" id="LLXJ01001819">
    <property type="protein sequence ID" value="PKC00623.1"/>
    <property type="molecule type" value="Genomic_DNA"/>
</dbReference>
<proteinExistence type="predicted"/>
<comment type="caution">
    <text evidence="4">The sequence shown here is derived from an EMBL/GenBank/DDBJ whole genome shotgun (WGS) entry which is preliminary data.</text>
</comment>
<evidence type="ECO:0000313" key="4">
    <source>
        <dbReference type="EMBL" id="PKC68329.1"/>
    </source>
</evidence>
<dbReference type="VEuPathDB" id="FungiDB:RhiirA1_417022"/>
<sequence>MNRFIFVLVILLITLVALPNSEAYPNPGGFCCKTFGEEGPTSISEVKTYPTI</sequence>
<evidence type="ECO:0000313" key="3">
    <source>
        <dbReference type="EMBL" id="PKC68323.1"/>
    </source>
</evidence>
<dbReference type="Proteomes" id="UP000232722">
    <property type="component" value="Unassembled WGS sequence"/>
</dbReference>
<dbReference type="EMBL" id="LLXH01000338">
    <property type="protein sequence ID" value="PKC68323.1"/>
    <property type="molecule type" value="Genomic_DNA"/>
</dbReference>
<reference evidence="4 5" key="4">
    <citation type="submission" date="2017-10" db="EMBL/GenBank/DDBJ databases">
        <title>Genome analyses suggest a sexual origin of heterokaryosis in a supposedly ancient asexual fungus.</title>
        <authorList>
            <person name="Corradi N."/>
            <person name="Sedzielewska K."/>
            <person name="Noel J."/>
            <person name="Charron P."/>
            <person name="Farinelli L."/>
            <person name="Marton T."/>
            <person name="Kruger M."/>
            <person name="Pelin A."/>
            <person name="Brachmann A."/>
            <person name="Corradi N."/>
        </authorList>
    </citation>
    <scope>NUCLEOTIDE SEQUENCE [LARGE SCALE GENOMIC DNA]</scope>
    <source>
        <strain evidence="4 5">A1</strain>
    </source>
</reference>
<reference evidence="2 6" key="2">
    <citation type="submission" date="2017-09" db="EMBL/GenBank/DDBJ databases">
        <title>Extensive intraspecific genome diversity in a model arbuscular mycorrhizal fungus.</title>
        <authorList>
            <person name="Chen E.C."/>
            <person name="Morin E."/>
            <person name="Beaudet D."/>
            <person name="Noel J."/>
            <person name="Ndikumana S."/>
            <person name="Charron P."/>
            <person name="St-Onge C."/>
            <person name="Giorgi J."/>
            <person name="Grigoriev I.V."/>
            <person name="Roux C."/>
            <person name="Martin F.M."/>
            <person name="Corradi N."/>
        </authorList>
    </citation>
    <scope>NUCLEOTIDE SEQUENCE [LARGE SCALE GENOMIC DNA]</scope>
    <source>
        <strain evidence="2 6">A5</strain>
    </source>
</reference>
<evidence type="ECO:0000313" key="2">
    <source>
        <dbReference type="EMBL" id="PKC00623.1"/>
    </source>
</evidence>
<dbReference type="AlphaFoldDB" id="A0A2N0RYG4"/>
<feature type="chain" id="PRO_5014562535" evidence="1">
    <location>
        <begin position="24"/>
        <end position="52"/>
    </location>
</feature>
<evidence type="ECO:0000313" key="5">
    <source>
        <dbReference type="Proteomes" id="UP000232688"/>
    </source>
</evidence>
<reference evidence="4 5" key="3">
    <citation type="submission" date="2017-10" db="EMBL/GenBank/DDBJ databases">
        <title>Extensive intraspecific genome diversity in a model arbuscular mycorrhizal fungus.</title>
        <authorList>
            <person name="Chen E.C.H."/>
            <person name="Morin E."/>
            <person name="Baudet D."/>
            <person name="Noel J."/>
            <person name="Ndikumana S."/>
            <person name="Charron P."/>
            <person name="St-Onge C."/>
            <person name="Giorgi J."/>
            <person name="Grigoriev I.V."/>
            <person name="Roux C."/>
            <person name="Martin F.M."/>
            <person name="Corradi N."/>
        </authorList>
    </citation>
    <scope>NUCLEOTIDE SEQUENCE [LARGE SCALE GENOMIC DNA]</scope>
    <source>
        <strain evidence="4 5">A1</strain>
    </source>
</reference>